<dbReference type="EMBL" id="BOMM01000100">
    <property type="protein sequence ID" value="GIE16810.1"/>
    <property type="molecule type" value="Genomic_DNA"/>
</dbReference>
<comment type="caution">
    <text evidence="3">The sequence shown here is derived from an EMBL/GenBank/DDBJ whole genome shotgun (WGS) entry which is preliminary data.</text>
</comment>
<evidence type="ECO:0000313" key="3">
    <source>
        <dbReference type="EMBL" id="GIE16810.1"/>
    </source>
</evidence>
<evidence type="ECO:0000256" key="2">
    <source>
        <dbReference type="SAM" id="SignalP"/>
    </source>
</evidence>
<feature type="signal peptide" evidence="2">
    <location>
        <begin position="1"/>
        <end position="22"/>
    </location>
</feature>
<accession>A0A919J944</accession>
<gene>
    <name evidence="3" type="ORF">Afe05nite_86500</name>
</gene>
<sequence>MITYTRLWAPAFAVLLVGAVTACGSSDPKPAAPAAPVPASQAPSAAVSPSASAQLGLKPGTAATVPVQDGTVRVTVRSLKTRKTACGADWDPPANGVFVIADVLVEVTSGEFSFSGGEFQWLADDGTTADLAGFTGCTTSPLQGANGLPAGQKRAGQLVFDVKSTAGTLGFSPDLSGVPAASWRP</sequence>
<dbReference type="Gene3D" id="2.60.40.1240">
    <property type="match status" value="1"/>
</dbReference>
<feature type="chain" id="PRO_5038645536" description="DUF4352 domain-containing protein" evidence="2">
    <location>
        <begin position="23"/>
        <end position="185"/>
    </location>
</feature>
<dbReference type="PROSITE" id="PS51257">
    <property type="entry name" value="PROKAR_LIPOPROTEIN"/>
    <property type="match status" value="1"/>
</dbReference>
<evidence type="ECO:0008006" key="5">
    <source>
        <dbReference type="Google" id="ProtNLM"/>
    </source>
</evidence>
<organism evidence="3 4">
    <name type="scientific">Paractinoplanes ferrugineus</name>
    <dbReference type="NCBI Taxonomy" id="113564"/>
    <lineage>
        <taxon>Bacteria</taxon>
        <taxon>Bacillati</taxon>
        <taxon>Actinomycetota</taxon>
        <taxon>Actinomycetes</taxon>
        <taxon>Micromonosporales</taxon>
        <taxon>Micromonosporaceae</taxon>
        <taxon>Paractinoplanes</taxon>
    </lineage>
</organism>
<dbReference type="Proteomes" id="UP000598174">
    <property type="component" value="Unassembled WGS sequence"/>
</dbReference>
<name>A0A919J944_9ACTN</name>
<reference evidence="3" key="1">
    <citation type="submission" date="2021-01" db="EMBL/GenBank/DDBJ databases">
        <title>Whole genome shotgun sequence of Actinoplanes ferrugineus NBRC 15555.</title>
        <authorList>
            <person name="Komaki H."/>
            <person name="Tamura T."/>
        </authorList>
    </citation>
    <scope>NUCLEOTIDE SEQUENCE</scope>
    <source>
        <strain evidence="3">NBRC 15555</strain>
    </source>
</reference>
<evidence type="ECO:0000313" key="4">
    <source>
        <dbReference type="Proteomes" id="UP000598174"/>
    </source>
</evidence>
<keyword evidence="4" id="KW-1185">Reference proteome</keyword>
<evidence type="ECO:0000256" key="1">
    <source>
        <dbReference type="ARBA" id="ARBA00022729"/>
    </source>
</evidence>
<proteinExistence type="predicted"/>
<protein>
    <recommendedName>
        <fullName evidence="5">DUF4352 domain-containing protein</fullName>
    </recommendedName>
</protein>
<dbReference type="InterPro" id="IPR029050">
    <property type="entry name" value="Immunoprotect_excell_Ig-like"/>
</dbReference>
<keyword evidence="1 2" id="KW-0732">Signal</keyword>
<dbReference type="AlphaFoldDB" id="A0A919J944"/>
<dbReference type="RefSeq" id="WP_203823129.1">
    <property type="nucleotide sequence ID" value="NZ_BAAABP010000005.1"/>
</dbReference>